<keyword evidence="4" id="KW-1185">Reference proteome</keyword>
<reference evidence="3 4" key="1">
    <citation type="submission" date="2021-06" db="EMBL/GenBank/DDBJ databases">
        <title>Actinoplanes lichenicola sp. nov., and Actinoplanes ovalisporus sp. nov., isolated from lichen in Thailand.</title>
        <authorList>
            <person name="Saeng-In P."/>
            <person name="Kanchanasin P."/>
            <person name="Yuki M."/>
            <person name="Kudo T."/>
            <person name="Ohkuma M."/>
            <person name="Phongsopitanun W."/>
            <person name="Tanasupawat S."/>
        </authorList>
    </citation>
    <scope>NUCLEOTIDE SEQUENCE [LARGE SCALE GENOMIC DNA]</scope>
    <source>
        <strain evidence="3 4">NBRC 110975</strain>
    </source>
</reference>
<protein>
    <submittedName>
        <fullName evidence="3">PH domain-containing protein</fullName>
    </submittedName>
</protein>
<dbReference type="EMBL" id="JAHKKG010000007">
    <property type="protein sequence ID" value="MBU2666302.1"/>
    <property type="molecule type" value="Genomic_DNA"/>
</dbReference>
<evidence type="ECO:0000313" key="4">
    <source>
        <dbReference type="Proteomes" id="UP001519654"/>
    </source>
</evidence>
<name>A0ABS5YS78_9ACTN</name>
<keyword evidence="1" id="KW-0472">Membrane</keyword>
<dbReference type="Pfam" id="PF03703">
    <property type="entry name" value="bPH_2"/>
    <property type="match status" value="1"/>
</dbReference>
<keyword evidence="1" id="KW-1133">Transmembrane helix</keyword>
<dbReference type="InterPro" id="IPR005182">
    <property type="entry name" value="YdbS-like_PH"/>
</dbReference>
<dbReference type="PANTHER" id="PTHR34473">
    <property type="entry name" value="UPF0699 TRANSMEMBRANE PROTEIN YDBS"/>
    <property type="match status" value="1"/>
</dbReference>
<dbReference type="Proteomes" id="UP001519654">
    <property type="component" value="Unassembled WGS sequence"/>
</dbReference>
<sequence>MAGEPVATSAAPVQPGAVLLRPPTNPVDRRAVGWWTVNLLIGFAVPVVVLVVLGLLITPARFWLFTPAVVIAFAGLAAVLALPRWWFRVHRWEVTDTAVYTRTGRFWQEWRVAPLSRIQTVDTRRGPLEQRFGLATVVVTTASAKGAVTMPGLARDVAEEIAERLTVTTQAIPGDAT</sequence>
<keyword evidence="1" id="KW-0812">Transmembrane</keyword>
<organism evidence="3 4">
    <name type="scientific">Paractinoplanes bogorensis</name>
    <dbReference type="NCBI Taxonomy" id="1610840"/>
    <lineage>
        <taxon>Bacteria</taxon>
        <taxon>Bacillati</taxon>
        <taxon>Actinomycetota</taxon>
        <taxon>Actinomycetes</taxon>
        <taxon>Micromonosporales</taxon>
        <taxon>Micromonosporaceae</taxon>
        <taxon>Paractinoplanes</taxon>
    </lineage>
</organism>
<dbReference type="RefSeq" id="WP_215789695.1">
    <property type="nucleotide sequence ID" value="NZ_JAHKKG010000007.1"/>
</dbReference>
<proteinExistence type="predicted"/>
<gene>
    <name evidence="3" type="ORF">KOI35_22625</name>
</gene>
<comment type="caution">
    <text evidence="3">The sequence shown here is derived from an EMBL/GenBank/DDBJ whole genome shotgun (WGS) entry which is preliminary data.</text>
</comment>
<feature type="transmembrane region" description="Helical" evidence="1">
    <location>
        <begin position="31"/>
        <end position="56"/>
    </location>
</feature>
<evidence type="ECO:0000259" key="2">
    <source>
        <dbReference type="Pfam" id="PF03703"/>
    </source>
</evidence>
<dbReference type="PANTHER" id="PTHR34473:SF3">
    <property type="entry name" value="TRANSMEMBRANE PROTEIN-RELATED"/>
    <property type="match status" value="1"/>
</dbReference>
<evidence type="ECO:0000256" key="1">
    <source>
        <dbReference type="SAM" id="Phobius"/>
    </source>
</evidence>
<feature type="domain" description="YdbS-like PH" evidence="2">
    <location>
        <begin position="88"/>
        <end position="164"/>
    </location>
</feature>
<feature type="transmembrane region" description="Helical" evidence="1">
    <location>
        <begin position="62"/>
        <end position="82"/>
    </location>
</feature>
<accession>A0ABS5YS78</accession>
<evidence type="ECO:0000313" key="3">
    <source>
        <dbReference type="EMBL" id="MBU2666302.1"/>
    </source>
</evidence>